<evidence type="ECO:0000256" key="8">
    <source>
        <dbReference type="SAM" id="MobiDB-lite"/>
    </source>
</evidence>
<dbReference type="Pfam" id="PF00528">
    <property type="entry name" value="BPD_transp_1"/>
    <property type="match status" value="1"/>
</dbReference>
<dbReference type="InterPro" id="IPR050366">
    <property type="entry name" value="BP-dependent_transpt_permease"/>
</dbReference>
<evidence type="ECO:0000259" key="9">
    <source>
        <dbReference type="PROSITE" id="PS50928"/>
    </source>
</evidence>
<dbReference type="Proteomes" id="UP000516444">
    <property type="component" value="Chromosome"/>
</dbReference>
<gene>
    <name evidence="10" type="ORF">GCM10017557_78370</name>
</gene>
<keyword evidence="5 7" id="KW-1133">Transmembrane helix</keyword>
<evidence type="ECO:0000313" key="10">
    <source>
        <dbReference type="EMBL" id="BCL32978.1"/>
    </source>
</evidence>
<dbReference type="PANTHER" id="PTHR43386">
    <property type="entry name" value="OLIGOPEPTIDE TRANSPORT SYSTEM PERMEASE PROTEIN APPC"/>
    <property type="match status" value="1"/>
</dbReference>
<feature type="transmembrane region" description="Helical" evidence="7">
    <location>
        <begin position="109"/>
        <end position="134"/>
    </location>
</feature>
<dbReference type="SUPFAM" id="SSF161098">
    <property type="entry name" value="MetI-like"/>
    <property type="match status" value="1"/>
</dbReference>
<evidence type="ECO:0000256" key="5">
    <source>
        <dbReference type="ARBA" id="ARBA00022989"/>
    </source>
</evidence>
<keyword evidence="2 7" id="KW-0813">Transport</keyword>
<comment type="similarity">
    <text evidence="7">Belongs to the binding-protein-dependent transport system permease family.</text>
</comment>
<dbReference type="GO" id="GO:0055085">
    <property type="term" value="P:transmembrane transport"/>
    <property type="evidence" value="ECO:0007669"/>
    <property type="project" value="InterPro"/>
</dbReference>
<sequence length="309" mass="32216">MTDAALTPQKVPQKVPVQKGPSPEASYGAAHGAWRELRRRPVFLLTGGCALLLLLLAAAPGLFAGWFGHGDPTVCELGHSAQGPAAGHPFGYDVQGCDLYANVIHGAGASLGVGLLATGLGLAVALVLGCLAGMAGRIVDSVIARITDVFLGFPFLLGAIVVLNSVTTRDVPTVAGVLALFGWPTMTRVVRASVRSVREADYVVMARSLGASQWHIVRKHVLPNALTPVLVLATITVGGVIVAEAALTFLGVGLQPPSISWGLQLAGAQNSFQTHPHLLIFPGLFLSFTVFVLITFGDTVRDALDPRGR</sequence>
<name>A0A7G1PC23_9ACTN</name>
<protein>
    <submittedName>
        <fullName evidence="10">Peptide ABC transporter DppC</fullName>
    </submittedName>
</protein>
<evidence type="ECO:0000256" key="7">
    <source>
        <dbReference type="RuleBase" id="RU363032"/>
    </source>
</evidence>
<keyword evidence="6 7" id="KW-0472">Membrane</keyword>
<evidence type="ECO:0000256" key="3">
    <source>
        <dbReference type="ARBA" id="ARBA00022475"/>
    </source>
</evidence>
<dbReference type="InterPro" id="IPR035906">
    <property type="entry name" value="MetI-like_sf"/>
</dbReference>
<keyword evidence="4 7" id="KW-0812">Transmembrane</keyword>
<reference evidence="10 11" key="1">
    <citation type="journal article" date="2014" name="Int. J. Syst. Evol. Microbiol.">
        <title>Complete genome sequence of Corynebacterium casei LMG S-19264T (=DSM 44701T), isolated from a smear-ripened cheese.</title>
        <authorList>
            <consortium name="US DOE Joint Genome Institute (JGI-PGF)"/>
            <person name="Walter F."/>
            <person name="Albersmeier A."/>
            <person name="Kalinowski J."/>
            <person name="Ruckert C."/>
        </authorList>
    </citation>
    <scope>NUCLEOTIDE SEQUENCE [LARGE SCALE GENOMIC DNA]</scope>
    <source>
        <strain evidence="10 11">JCM 4677</strain>
    </source>
</reference>
<dbReference type="Gene3D" id="1.10.3720.10">
    <property type="entry name" value="MetI-like"/>
    <property type="match status" value="1"/>
</dbReference>
<evidence type="ECO:0000313" key="11">
    <source>
        <dbReference type="Proteomes" id="UP000516444"/>
    </source>
</evidence>
<proteinExistence type="inferred from homology"/>
<evidence type="ECO:0000256" key="2">
    <source>
        <dbReference type="ARBA" id="ARBA00022448"/>
    </source>
</evidence>
<accession>A0A7G1PC23</accession>
<keyword evidence="11" id="KW-1185">Reference proteome</keyword>
<evidence type="ECO:0000256" key="1">
    <source>
        <dbReference type="ARBA" id="ARBA00004651"/>
    </source>
</evidence>
<dbReference type="KEGG" id="sgm:GCM10017557_78370"/>
<feature type="transmembrane region" description="Helical" evidence="7">
    <location>
        <begin position="229"/>
        <end position="254"/>
    </location>
</feature>
<dbReference type="PROSITE" id="PS50928">
    <property type="entry name" value="ABC_TM1"/>
    <property type="match status" value="1"/>
</dbReference>
<feature type="region of interest" description="Disordered" evidence="8">
    <location>
        <begin position="1"/>
        <end position="24"/>
    </location>
</feature>
<feature type="transmembrane region" description="Helical" evidence="7">
    <location>
        <begin position="146"/>
        <end position="166"/>
    </location>
</feature>
<dbReference type="RefSeq" id="WP_190854576.1">
    <property type="nucleotide sequence ID" value="NZ_AP023440.1"/>
</dbReference>
<feature type="domain" description="ABC transmembrane type-1" evidence="9">
    <location>
        <begin position="107"/>
        <end position="297"/>
    </location>
</feature>
<evidence type="ECO:0000256" key="4">
    <source>
        <dbReference type="ARBA" id="ARBA00022692"/>
    </source>
</evidence>
<dbReference type="InterPro" id="IPR000515">
    <property type="entry name" value="MetI-like"/>
</dbReference>
<dbReference type="AlphaFoldDB" id="A0A7G1PC23"/>
<dbReference type="PANTHER" id="PTHR43386:SF6">
    <property type="entry name" value="ABC TRANSPORTER PERMEASE PROTEIN"/>
    <property type="match status" value="1"/>
</dbReference>
<dbReference type="CDD" id="cd06261">
    <property type="entry name" value="TM_PBP2"/>
    <property type="match status" value="1"/>
</dbReference>
<evidence type="ECO:0000256" key="6">
    <source>
        <dbReference type="ARBA" id="ARBA00023136"/>
    </source>
</evidence>
<feature type="transmembrane region" description="Helical" evidence="7">
    <location>
        <begin position="172"/>
        <end position="190"/>
    </location>
</feature>
<feature type="compositionally biased region" description="Low complexity" evidence="8">
    <location>
        <begin position="8"/>
        <end position="19"/>
    </location>
</feature>
<dbReference type="GO" id="GO:0005886">
    <property type="term" value="C:plasma membrane"/>
    <property type="evidence" value="ECO:0007669"/>
    <property type="project" value="UniProtKB-SubCell"/>
</dbReference>
<organism evidence="10 11">
    <name type="scientific">Streptomyces aurantiacus</name>
    <dbReference type="NCBI Taxonomy" id="47760"/>
    <lineage>
        <taxon>Bacteria</taxon>
        <taxon>Bacillati</taxon>
        <taxon>Actinomycetota</taxon>
        <taxon>Actinomycetes</taxon>
        <taxon>Kitasatosporales</taxon>
        <taxon>Streptomycetaceae</taxon>
        <taxon>Streptomyces</taxon>
        <taxon>Streptomyces aurantiacus group</taxon>
    </lineage>
</organism>
<keyword evidence="3" id="KW-1003">Cell membrane</keyword>
<feature type="transmembrane region" description="Helical" evidence="7">
    <location>
        <begin position="42"/>
        <end position="67"/>
    </location>
</feature>
<feature type="transmembrane region" description="Helical" evidence="7">
    <location>
        <begin position="279"/>
        <end position="300"/>
    </location>
</feature>
<dbReference type="EMBL" id="AP023440">
    <property type="protein sequence ID" value="BCL32978.1"/>
    <property type="molecule type" value="Genomic_DNA"/>
</dbReference>
<comment type="subcellular location">
    <subcellularLocation>
        <location evidence="1 7">Cell membrane</location>
        <topology evidence="1 7">Multi-pass membrane protein</topology>
    </subcellularLocation>
</comment>